<organism evidence="4 5">
    <name type="scientific">Agromyces agglutinans</name>
    <dbReference type="NCBI Taxonomy" id="2662258"/>
    <lineage>
        <taxon>Bacteria</taxon>
        <taxon>Bacillati</taxon>
        <taxon>Actinomycetota</taxon>
        <taxon>Actinomycetes</taxon>
        <taxon>Micrococcales</taxon>
        <taxon>Microbacteriaceae</taxon>
        <taxon>Agromyces</taxon>
    </lineage>
</organism>
<feature type="transmembrane region" description="Helical" evidence="2">
    <location>
        <begin position="41"/>
        <end position="59"/>
    </location>
</feature>
<comment type="caution">
    <text evidence="4">The sequence shown here is derived from an EMBL/GenBank/DDBJ whole genome shotgun (WGS) entry which is preliminary data.</text>
</comment>
<evidence type="ECO:0000259" key="3">
    <source>
        <dbReference type="Pfam" id="PF01478"/>
    </source>
</evidence>
<keyword evidence="2" id="KW-1133">Transmembrane helix</keyword>
<sequence length="215" mass="21855">MPLATSITVAIAAALGGLLGWWPLTGWVVRNLRELRVPRRGIQVVAAVTTAIVWGVVAWRVGVAPVLPAVLAFTAAATVLAIVDLAEHRLPNRVIAPTAVVVAGCLVLASAVSGAWIGLWWAILGGAAMFAAYLLLALISPGAMGMGDVKLAAVVGMLLGWFGITAWLIGLLGAFVIGGVLAIAALATRRVGLRGSIPFGPSMLAGALAGVLFVA</sequence>
<feature type="domain" description="Prepilin type IV endopeptidase peptidase" evidence="3">
    <location>
        <begin position="72"/>
        <end position="183"/>
    </location>
</feature>
<feature type="transmembrane region" description="Helical" evidence="2">
    <location>
        <begin position="151"/>
        <end position="184"/>
    </location>
</feature>
<feature type="transmembrane region" description="Helical" evidence="2">
    <location>
        <begin position="95"/>
        <end position="113"/>
    </location>
</feature>
<keyword evidence="2" id="KW-0472">Membrane</keyword>
<dbReference type="GO" id="GO:0006465">
    <property type="term" value="P:signal peptide processing"/>
    <property type="evidence" value="ECO:0007669"/>
    <property type="project" value="TreeGrafter"/>
</dbReference>
<protein>
    <submittedName>
        <fullName evidence="4">Prepilin peptidase</fullName>
    </submittedName>
</protein>
<dbReference type="Pfam" id="PF01478">
    <property type="entry name" value="Peptidase_A24"/>
    <property type="match status" value="1"/>
</dbReference>
<feature type="transmembrane region" description="Helical" evidence="2">
    <location>
        <begin position="119"/>
        <end position="139"/>
    </location>
</feature>
<dbReference type="RefSeq" id="WP_153684076.1">
    <property type="nucleotide sequence ID" value="NZ_WJIF01000003.1"/>
</dbReference>
<evidence type="ECO:0000313" key="5">
    <source>
        <dbReference type="Proteomes" id="UP000431080"/>
    </source>
</evidence>
<feature type="transmembrane region" description="Helical" evidence="2">
    <location>
        <begin position="196"/>
        <end position="214"/>
    </location>
</feature>
<evidence type="ECO:0000256" key="1">
    <source>
        <dbReference type="ARBA" id="ARBA00005801"/>
    </source>
</evidence>
<dbReference type="InterPro" id="IPR050882">
    <property type="entry name" value="Prepilin_peptidase/N-MTase"/>
</dbReference>
<dbReference type="GO" id="GO:0005886">
    <property type="term" value="C:plasma membrane"/>
    <property type="evidence" value="ECO:0007669"/>
    <property type="project" value="TreeGrafter"/>
</dbReference>
<dbReference type="PANTHER" id="PTHR30487:SF0">
    <property type="entry name" value="PREPILIN LEADER PEPTIDASE_N-METHYLTRANSFERASE-RELATED"/>
    <property type="match status" value="1"/>
</dbReference>
<dbReference type="Gene3D" id="1.20.120.1220">
    <property type="match status" value="1"/>
</dbReference>
<gene>
    <name evidence="4" type="ORF">GE115_06960</name>
</gene>
<dbReference type="EMBL" id="WJIF01000003">
    <property type="protein sequence ID" value="MRG59610.1"/>
    <property type="molecule type" value="Genomic_DNA"/>
</dbReference>
<accession>A0A6I2FA57</accession>
<comment type="similarity">
    <text evidence="1">Belongs to the peptidase A24 family.</text>
</comment>
<keyword evidence="2" id="KW-0812">Transmembrane</keyword>
<proteinExistence type="inferred from homology"/>
<dbReference type="AlphaFoldDB" id="A0A6I2FA57"/>
<reference evidence="4 5" key="1">
    <citation type="submission" date="2019-10" db="EMBL/GenBank/DDBJ databases">
        <authorList>
            <person name="Nie G."/>
            <person name="Ming H."/>
            <person name="Yi B."/>
        </authorList>
    </citation>
    <scope>NUCLEOTIDE SEQUENCE [LARGE SCALE GENOMIC DNA]</scope>
    <source>
        <strain evidence="4 5">CFH 90414</strain>
    </source>
</reference>
<dbReference type="InterPro" id="IPR000045">
    <property type="entry name" value="Prepilin_IV_endopep_pep"/>
</dbReference>
<dbReference type="PANTHER" id="PTHR30487">
    <property type="entry name" value="TYPE 4 PREPILIN-LIKE PROTEINS LEADER PEPTIDE-PROCESSING ENZYME"/>
    <property type="match status" value="1"/>
</dbReference>
<evidence type="ECO:0000256" key="2">
    <source>
        <dbReference type="SAM" id="Phobius"/>
    </source>
</evidence>
<feature type="transmembrane region" description="Helical" evidence="2">
    <location>
        <begin position="65"/>
        <end position="83"/>
    </location>
</feature>
<dbReference type="Proteomes" id="UP000431080">
    <property type="component" value="Unassembled WGS sequence"/>
</dbReference>
<feature type="transmembrane region" description="Helical" evidence="2">
    <location>
        <begin position="6"/>
        <end position="29"/>
    </location>
</feature>
<name>A0A6I2FA57_9MICO</name>
<dbReference type="GO" id="GO:0004190">
    <property type="term" value="F:aspartic-type endopeptidase activity"/>
    <property type="evidence" value="ECO:0007669"/>
    <property type="project" value="InterPro"/>
</dbReference>
<evidence type="ECO:0000313" key="4">
    <source>
        <dbReference type="EMBL" id="MRG59610.1"/>
    </source>
</evidence>
<keyword evidence="5" id="KW-1185">Reference proteome</keyword>